<organism evidence="2 3">
    <name type="scientific">Ficus carica</name>
    <name type="common">Common fig</name>
    <dbReference type="NCBI Taxonomy" id="3494"/>
    <lineage>
        <taxon>Eukaryota</taxon>
        <taxon>Viridiplantae</taxon>
        <taxon>Streptophyta</taxon>
        <taxon>Embryophyta</taxon>
        <taxon>Tracheophyta</taxon>
        <taxon>Spermatophyta</taxon>
        <taxon>Magnoliopsida</taxon>
        <taxon>eudicotyledons</taxon>
        <taxon>Gunneridae</taxon>
        <taxon>Pentapetalae</taxon>
        <taxon>rosids</taxon>
        <taxon>fabids</taxon>
        <taxon>Rosales</taxon>
        <taxon>Moraceae</taxon>
        <taxon>Ficeae</taxon>
        <taxon>Ficus</taxon>
    </lineage>
</organism>
<protein>
    <submittedName>
        <fullName evidence="2">Uncharacterized protein</fullName>
    </submittedName>
</protein>
<evidence type="ECO:0000256" key="1">
    <source>
        <dbReference type="SAM" id="MobiDB-lite"/>
    </source>
</evidence>
<comment type="caution">
    <text evidence="2">The sequence shown here is derived from an EMBL/GenBank/DDBJ whole genome shotgun (WGS) entry which is preliminary data.</text>
</comment>
<accession>A0AA88A3J8</accession>
<proteinExistence type="predicted"/>
<name>A0AA88A3J8_FICCA</name>
<dbReference type="EMBL" id="BTGU01000019">
    <property type="protein sequence ID" value="GMN45139.1"/>
    <property type="molecule type" value="Genomic_DNA"/>
</dbReference>
<feature type="region of interest" description="Disordered" evidence="1">
    <location>
        <begin position="169"/>
        <end position="194"/>
    </location>
</feature>
<gene>
    <name evidence="2" type="ORF">TIFTF001_014313</name>
</gene>
<dbReference type="Proteomes" id="UP001187192">
    <property type="component" value="Unassembled WGS sequence"/>
</dbReference>
<dbReference type="AlphaFoldDB" id="A0AA88A3J8"/>
<reference evidence="2" key="1">
    <citation type="submission" date="2023-07" db="EMBL/GenBank/DDBJ databases">
        <title>draft genome sequence of fig (Ficus carica).</title>
        <authorList>
            <person name="Takahashi T."/>
            <person name="Nishimura K."/>
        </authorList>
    </citation>
    <scope>NUCLEOTIDE SEQUENCE</scope>
</reference>
<sequence>MFLGSFLDDGFRHKLAGFVSEWLHDMETIFGLCHIGVHLQVMLASRRLVEGTRLWWLSLEDLEIPKNVWMNFRAPIILRYGPLLGEGPHYQDPDIYRDMFRDAMLPYVPLDIERPMMQALHILSDGLPPEVRQFTPPPTIEMTLDEMIDTIMGRMPMTQEEDVDVDADVEMDPANPGEYPKDPPVIIITSDDEE</sequence>
<evidence type="ECO:0000313" key="2">
    <source>
        <dbReference type="EMBL" id="GMN45139.1"/>
    </source>
</evidence>
<keyword evidence="3" id="KW-1185">Reference proteome</keyword>
<evidence type="ECO:0000313" key="3">
    <source>
        <dbReference type="Proteomes" id="UP001187192"/>
    </source>
</evidence>